<protein>
    <recommendedName>
        <fullName evidence="9">Lipid A biosynthesis acyltransferase</fullName>
        <ecNumber evidence="9">2.3.1.241</ecNumber>
    </recommendedName>
    <alternativeName>
        <fullName evidence="9">Kdo(2)-lipid IV(A) acyltransferase</fullName>
    </alternativeName>
</protein>
<evidence type="ECO:0000256" key="9">
    <source>
        <dbReference type="HAMAP-Rule" id="MF_01942"/>
    </source>
</evidence>
<dbReference type="Pfam" id="PF03279">
    <property type="entry name" value="Lip_A_acyltrans"/>
    <property type="match status" value="1"/>
</dbReference>
<evidence type="ECO:0000256" key="3">
    <source>
        <dbReference type="ARBA" id="ARBA00022679"/>
    </source>
</evidence>
<evidence type="ECO:0000256" key="2">
    <source>
        <dbReference type="ARBA" id="ARBA00022519"/>
    </source>
</evidence>
<comment type="pathway">
    <text evidence="9">Bacterial outer membrane biogenesis; lipopolysaccharide biosynthesis.</text>
</comment>
<dbReference type="AlphaFoldDB" id="C5BNW3"/>
<name>C5BNW3_TERTT</name>
<dbReference type="HOGENOM" id="CLU_049421_1_0_6"/>
<evidence type="ECO:0000256" key="8">
    <source>
        <dbReference type="ARBA" id="ARBA00023315"/>
    </source>
</evidence>
<dbReference type="GO" id="GO:0009245">
    <property type="term" value="P:lipid A biosynthetic process"/>
    <property type="evidence" value="ECO:0007669"/>
    <property type="project" value="InterPro"/>
</dbReference>
<dbReference type="InterPro" id="IPR004960">
    <property type="entry name" value="LipA_acyltrans"/>
</dbReference>
<feature type="short sequence motif" description="HXXXXD motif" evidence="9">
    <location>
        <begin position="132"/>
        <end position="137"/>
    </location>
</feature>
<dbReference type="EC" id="2.3.1.241" evidence="9"/>
<feature type="transmembrane region" description="Helical" evidence="9">
    <location>
        <begin position="20"/>
        <end position="40"/>
    </location>
</feature>
<proteinExistence type="inferred from homology"/>
<comment type="similarity">
    <text evidence="9">Belongs to the LpxL/LpxM/LpxP family.</text>
</comment>
<evidence type="ECO:0000313" key="11">
    <source>
        <dbReference type="Proteomes" id="UP000009080"/>
    </source>
</evidence>
<dbReference type="UniPathway" id="UPA00360">
    <property type="reaction ID" value="UER00485"/>
</dbReference>
<dbReference type="KEGG" id="ttu:TERTU_0697"/>
<comment type="catalytic activity">
    <reaction evidence="9">
        <text>an alpha-Kdo-(2-&gt;4)-alpha-Kdo-(2-&gt;6)-lipid IVA + a fatty acyl-[ACP] = an alpha-Kdo-(2-&gt;4)-alpha-Kdo-(2-&gt;6)-(acyl)-lipid IVA + holo-[ACP]</text>
        <dbReference type="Rhea" id="RHEA:69396"/>
        <dbReference type="Rhea" id="RHEA-COMP:9685"/>
        <dbReference type="Rhea" id="RHEA-COMP:14125"/>
        <dbReference type="ChEBI" id="CHEBI:64479"/>
        <dbReference type="ChEBI" id="CHEBI:138651"/>
        <dbReference type="ChEBI" id="CHEBI:176429"/>
        <dbReference type="ChEBI" id="CHEBI:176430"/>
        <dbReference type="EC" id="2.3.1.241"/>
    </reaction>
</comment>
<evidence type="ECO:0000256" key="4">
    <source>
        <dbReference type="ARBA" id="ARBA00022692"/>
    </source>
</evidence>
<dbReference type="InterPro" id="IPR011920">
    <property type="entry name" value="Lipid_A_LpxL_LpxP"/>
</dbReference>
<keyword evidence="8 9" id="KW-0012">Acyltransferase</keyword>
<evidence type="ECO:0000256" key="7">
    <source>
        <dbReference type="ARBA" id="ARBA00023136"/>
    </source>
</evidence>
<gene>
    <name evidence="9 10" type="primary">lpxL</name>
    <name evidence="10" type="ordered locus">TERTU_0697</name>
</gene>
<dbReference type="GO" id="GO:0009103">
    <property type="term" value="P:lipopolysaccharide biosynthetic process"/>
    <property type="evidence" value="ECO:0007669"/>
    <property type="project" value="UniProtKB-UniRule"/>
</dbReference>
<keyword evidence="1 9" id="KW-1003">Cell membrane</keyword>
<accession>C5BNW3</accession>
<dbReference type="eggNOG" id="COG1560">
    <property type="taxonomic scope" value="Bacteria"/>
</dbReference>
<dbReference type="GO" id="GO:0008913">
    <property type="term" value="F:Kdo2-lipid IVA acyltransferase activity"/>
    <property type="evidence" value="ECO:0007669"/>
    <property type="project" value="UniProtKB-EC"/>
</dbReference>
<keyword evidence="3 9" id="KW-0808">Transferase</keyword>
<keyword evidence="2 9" id="KW-0997">Cell inner membrane</keyword>
<dbReference type="PIRSF" id="PIRSF026649">
    <property type="entry name" value="MsbB"/>
    <property type="match status" value="1"/>
</dbReference>
<dbReference type="GO" id="GO:0036104">
    <property type="term" value="P:Kdo2-lipid A biosynthetic process"/>
    <property type="evidence" value="ECO:0007669"/>
    <property type="project" value="UniProtKB-UniRule"/>
</dbReference>
<keyword evidence="7 9" id="KW-0472">Membrane</keyword>
<dbReference type="EMBL" id="CP001614">
    <property type="protein sequence ID" value="ACR12227.1"/>
    <property type="molecule type" value="Genomic_DNA"/>
</dbReference>
<dbReference type="GO" id="GO:0005886">
    <property type="term" value="C:plasma membrane"/>
    <property type="evidence" value="ECO:0007669"/>
    <property type="project" value="UniProtKB-SubCell"/>
</dbReference>
<keyword evidence="5 9" id="KW-0448">Lipopolysaccharide biosynthesis</keyword>
<sequence>MSRIPFKRRLLHPKFMVSWVGMVLWWLFVQLLPLGAQFWLGNRLGDLLLKLNVSRTKIARQNIAVCFPDMDPQRQELMVRDTLRATGIGVFESGAAWFWPNFRLRRHFDVIGLEHLKLAQSSGRGVLFMGIHFTPIEIGAACVNTVTSIDGFYRPHKNAVYEYVQAVGRIWRNNKSDVIPNGDVRGIIKALRNGRAVNYAPDQDYGRRRSVFAPFFGIAAATVKAPAQLARAGNAEIVPWVTRRLKNRRYEIEIYPPITAELTGDEAQDAAVINRFIEARVREIPEQYLWVHRRFKTRPEGEPSIYS</sequence>
<dbReference type="PANTHER" id="PTHR30606:SF9">
    <property type="entry name" value="LIPID A BIOSYNTHESIS LAUROYLTRANSFERASE"/>
    <property type="match status" value="1"/>
</dbReference>
<comment type="function">
    <text evidence="9">Catalyzes the transfer of an acyl chain from an acyl-[acyl-carrier-protein] (ACP) to a Kdo(2)-lipid IV(A) to form a Kdo(2)-(acyl)-lipid IV(A).</text>
</comment>
<dbReference type="PANTHER" id="PTHR30606">
    <property type="entry name" value="LIPID A BIOSYNTHESIS LAUROYL ACYLTRANSFERASE"/>
    <property type="match status" value="1"/>
</dbReference>
<keyword evidence="4 9" id="KW-0812">Transmembrane</keyword>
<dbReference type="RefSeq" id="WP_015818339.1">
    <property type="nucleotide sequence ID" value="NC_012997.1"/>
</dbReference>
<evidence type="ECO:0000313" key="10">
    <source>
        <dbReference type="EMBL" id="ACR12227.1"/>
    </source>
</evidence>
<dbReference type="HAMAP" id="MF_01942">
    <property type="entry name" value="Lipid_A_LpxL_LpxP"/>
    <property type="match status" value="1"/>
</dbReference>
<dbReference type="NCBIfam" id="TIGR02207">
    <property type="entry name" value="lipid_A_htrB"/>
    <property type="match status" value="1"/>
</dbReference>
<reference evidence="10 11" key="1">
    <citation type="journal article" date="2009" name="PLoS ONE">
        <title>The complete genome of Teredinibacter turnerae T7901: an intracellular endosymbiont of marine wood-boring bivalves (shipworms).</title>
        <authorList>
            <person name="Yang J.C."/>
            <person name="Madupu R."/>
            <person name="Durkin A.S."/>
            <person name="Ekborg N.A."/>
            <person name="Pedamallu C.S."/>
            <person name="Hostetler J.B."/>
            <person name="Radune D."/>
            <person name="Toms B.S."/>
            <person name="Henrissat B."/>
            <person name="Coutinho P.M."/>
            <person name="Schwarz S."/>
            <person name="Field L."/>
            <person name="Trindade-Silva A.E."/>
            <person name="Soares C.A.G."/>
            <person name="Elshahawi S."/>
            <person name="Hanora A."/>
            <person name="Schmidt E.W."/>
            <person name="Haygood M.G."/>
            <person name="Posfai J."/>
            <person name="Benner J."/>
            <person name="Madinger C."/>
            <person name="Nove J."/>
            <person name="Anton B."/>
            <person name="Chaudhary K."/>
            <person name="Foster J."/>
            <person name="Holman A."/>
            <person name="Kumar S."/>
            <person name="Lessard P.A."/>
            <person name="Luyten Y.A."/>
            <person name="Slatko B."/>
            <person name="Wood N."/>
            <person name="Wu B."/>
            <person name="Teplitski M."/>
            <person name="Mougous J.D."/>
            <person name="Ward N."/>
            <person name="Eisen J.A."/>
            <person name="Badger J.H."/>
            <person name="Distel D.L."/>
        </authorList>
    </citation>
    <scope>NUCLEOTIDE SEQUENCE [LARGE SCALE GENOMIC DNA]</scope>
    <source>
        <strain evidence="11">ATCC 39867 / T7901</strain>
    </source>
</reference>
<dbReference type="UniPathway" id="UPA00030"/>
<comment type="subcellular location">
    <subcellularLocation>
        <location evidence="9">Cell inner membrane</location>
        <topology evidence="9">Single-pass membrane protein</topology>
    </subcellularLocation>
</comment>
<evidence type="ECO:0000256" key="1">
    <source>
        <dbReference type="ARBA" id="ARBA00022475"/>
    </source>
</evidence>
<keyword evidence="6 9" id="KW-1133">Transmembrane helix</keyword>
<organism evidence="10 11">
    <name type="scientific">Teredinibacter turnerae (strain ATCC 39867 / T7901)</name>
    <dbReference type="NCBI Taxonomy" id="377629"/>
    <lineage>
        <taxon>Bacteria</taxon>
        <taxon>Pseudomonadati</taxon>
        <taxon>Pseudomonadota</taxon>
        <taxon>Gammaproteobacteria</taxon>
        <taxon>Cellvibrionales</taxon>
        <taxon>Cellvibrionaceae</taxon>
        <taxon>Teredinibacter</taxon>
    </lineage>
</organism>
<comment type="pathway">
    <text evidence="9">Glycolipid biosynthesis; KDO(2)-lipid A biosynthesis; KDO(2)-lipid A from CMP-3-deoxy-D-manno-octulosonate and lipid IV(A): step 3/4.</text>
</comment>
<evidence type="ECO:0000256" key="6">
    <source>
        <dbReference type="ARBA" id="ARBA00022989"/>
    </source>
</evidence>
<evidence type="ECO:0000256" key="5">
    <source>
        <dbReference type="ARBA" id="ARBA00022985"/>
    </source>
</evidence>
<dbReference type="Proteomes" id="UP000009080">
    <property type="component" value="Chromosome"/>
</dbReference>
<dbReference type="OrthoDB" id="9803456at2"/>
<dbReference type="CDD" id="cd07984">
    <property type="entry name" value="LPLAT_LABLAT-like"/>
    <property type="match status" value="1"/>
</dbReference>
<dbReference type="STRING" id="377629.TERTU_0697"/>
<keyword evidence="11" id="KW-1185">Reference proteome</keyword>